<dbReference type="InterPro" id="IPR021135">
    <property type="entry name" value="PEP_COase"/>
</dbReference>
<dbReference type="GO" id="GO:0005829">
    <property type="term" value="C:cytosol"/>
    <property type="evidence" value="ECO:0007669"/>
    <property type="project" value="TreeGrafter"/>
</dbReference>
<dbReference type="EMBL" id="JOKH01000001">
    <property type="protein sequence ID" value="KEQ18958.1"/>
    <property type="molecule type" value="Genomic_DNA"/>
</dbReference>
<dbReference type="STRING" id="1137799.GZ78_02590"/>
<dbReference type="PROSITE" id="PS00781">
    <property type="entry name" value="PEPCASE_1"/>
    <property type="match status" value="1"/>
</dbReference>
<dbReference type="PANTHER" id="PTHR30523">
    <property type="entry name" value="PHOSPHOENOLPYRUVATE CARBOXYLASE"/>
    <property type="match status" value="1"/>
</dbReference>
<dbReference type="NCBIfam" id="NF000584">
    <property type="entry name" value="PRK00009.1"/>
    <property type="match status" value="1"/>
</dbReference>
<evidence type="ECO:0000256" key="5">
    <source>
        <dbReference type="ARBA" id="ARBA00022419"/>
    </source>
</evidence>
<evidence type="ECO:0000256" key="10">
    <source>
        <dbReference type="HAMAP-Rule" id="MF_00595"/>
    </source>
</evidence>
<protein>
    <recommendedName>
        <fullName evidence="5 10">Phosphoenolpyruvate carboxylase</fullName>
        <shortName evidence="10">PEPC</shortName>
        <shortName evidence="10">PEPCase</shortName>
        <ecNumber evidence="4 10">4.1.1.31</ecNumber>
    </recommendedName>
</protein>
<evidence type="ECO:0000256" key="8">
    <source>
        <dbReference type="ARBA" id="ARBA00023300"/>
    </source>
</evidence>
<dbReference type="PROSITE" id="PS00393">
    <property type="entry name" value="PEPCASE_2"/>
    <property type="match status" value="1"/>
</dbReference>
<evidence type="ECO:0000313" key="13">
    <source>
        <dbReference type="EMBL" id="KEQ18958.1"/>
    </source>
</evidence>
<dbReference type="OrthoDB" id="9768133at2"/>
<evidence type="ECO:0000256" key="9">
    <source>
        <dbReference type="ARBA" id="ARBA00048995"/>
    </source>
</evidence>
<dbReference type="GO" id="GO:0006099">
    <property type="term" value="P:tricarboxylic acid cycle"/>
    <property type="evidence" value="ECO:0007669"/>
    <property type="project" value="InterPro"/>
</dbReference>
<dbReference type="InterPro" id="IPR033129">
    <property type="entry name" value="PEPCASE_His_AS"/>
</dbReference>
<gene>
    <name evidence="10" type="primary">ppc</name>
    <name evidence="13" type="ORF">GZ78_02590</name>
</gene>
<dbReference type="GO" id="GO:0000287">
    <property type="term" value="F:magnesium ion binding"/>
    <property type="evidence" value="ECO:0007669"/>
    <property type="project" value="UniProtKB-UniRule"/>
</dbReference>
<evidence type="ECO:0000256" key="1">
    <source>
        <dbReference type="ARBA" id="ARBA00001946"/>
    </source>
</evidence>
<keyword evidence="13" id="KW-0670">Pyruvate</keyword>
<dbReference type="HAMAP" id="MF_00595">
    <property type="entry name" value="PEPcase_type1"/>
    <property type="match status" value="1"/>
</dbReference>
<comment type="function">
    <text evidence="2 10">Forms oxaloacetate, a four-carbon dicarboxylic acid source for the tricarboxylic acid cycle.</text>
</comment>
<dbReference type="PANTHER" id="PTHR30523:SF6">
    <property type="entry name" value="PHOSPHOENOLPYRUVATE CARBOXYLASE"/>
    <property type="match status" value="1"/>
</dbReference>
<comment type="caution">
    <text evidence="13">The sequence shown here is derived from an EMBL/GenBank/DDBJ whole genome shotgun (WGS) entry which is preliminary data.</text>
</comment>
<keyword evidence="14" id="KW-1185">Reference proteome</keyword>
<dbReference type="EC" id="4.1.1.31" evidence="4 10"/>
<comment type="similarity">
    <text evidence="3 10">Belongs to the PEPCase type 1 family.</text>
</comment>
<comment type="cofactor">
    <cofactor evidence="1 10">
        <name>Mg(2+)</name>
        <dbReference type="ChEBI" id="CHEBI:18420"/>
    </cofactor>
</comment>
<evidence type="ECO:0000256" key="3">
    <source>
        <dbReference type="ARBA" id="ARBA00008346"/>
    </source>
</evidence>
<dbReference type="GO" id="GO:0008964">
    <property type="term" value="F:phosphoenolpyruvate carboxylase activity"/>
    <property type="evidence" value="ECO:0007669"/>
    <property type="project" value="UniProtKB-UniRule"/>
</dbReference>
<dbReference type="Gene3D" id="1.20.1440.90">
    <property type="entry name" value="Phosphoenolpyruvate/pyruvate domain"/>
    <property type="match status" value="1"/>
</dbReference>
<evidence type="ECO:0000256" key="2">
    <source>
        <dbReference type="ARBA" id="ARBA00003670"/>
    </source>
</evidence>
<dbReference type="Proteomes" id="UP000028073">
    <property type="component" value="Unassembled WGS sequence"/>
</dbReference>
<dbReference type="InterPro" id="IPR015813">
    <property type="entry name" value="Pyrv/PenolPyrv_kinase-like_dom"/>
</dbReference>
<dbReference type="GO" id="GO:0015977">
    <property type="term" value="P:carbon fixation"/>
    <property type="evidence" value="ECO:0007669"/>
    <property type="project" value="UniProtKB-UniRule"/>
</dbReference>
<evidence type="ECO:0000313" key="14">
    <source>
        <dbReference type="Proteomes" id="UP000028073"/>
    </source>
</evidence>
<feature type="active site" evidence="10 12">
    <location>
        <position position="542"/>
    </location>
</feature>
<organism evidence="13 14">
    <name type="scientific">Endozoicomonas numazuensis</name>
    <dbReference type="NCBI Taxonomy" id="1137799"/>
    <lineage>
        <taxon>Bacteria</taxon>
        <taxon>Pseudomonadati</taxon>
        <taxon>Pseudomonadota</taxon>
        <taxon>Gammaproteobacteria</taxon>
        <taxon>Oceanospirillales</taxon>
        <taxon>Endozoicomonadaceae</taxon>
        <taxon>Endozoicomonas</taxon>
    </lineage>
</organism>
<dbReference type="SUPFAM" id="SSF51621">
    <property type="entry name" value="Phosphoenolpyruvate/pyruvate domain"/>
    <property type="match status" value="1"/>
</dbReference>
<dbReference type="InterPro" id="IPR018129">
    <property type="entry name" value="PEP_COase_Lys_AS"/>
</dbReference>
<proteinExistence type="inferred from homology"/>
<dbReference type="AlphaFoldDB" id="A0A081NKI5"/>
<comment type="subunit">
    <text evidence="10">Homotetramer.</text>
</comment>
<evidence type="ECO:0000256" key="4">
    <source>
        <dbReference type="ARBA" id="ARBA00012305"/>
    </source>
</evidence>
<dbReference type="GO" id="GO:0006107">
    <property type="term" value="P:oxaloacetate metabolic process"/>
    <property type="evidence" value="ECO:0007669"/>
    <property type="project" value="UniProtKB-UniRule"/>
</dbReference>
<dbReference type="RefSeq" id="WP_034834030.1">
    <property type="nucleotide sequence ID" value="NZ_JOKH01000001.1"/>
</dbReference>
<evidence type="ECO:0000256" key="11">
    <source>
        <dbReference type="PROSITE-ProRule" id="PRU10111"/>
    </source>
</evidence>
<dbReference type="eggNOG" id="COG2352">
    <property type="taxonomic scope" value="Bacteria"/>
</dbReference>
<keyword evidence="8 10" id="KW-0120">Carbon dioxide fixation</keyword>
<name>A0A081NKI5_9GAMM</name>
<reference evidence="13 14" key="1">
    <citation type="submission" date="2014-06" db="EMBL/GenBank/DDBJ databases">
        <title>Whole Genome Sequences of Three Symbiotic Endozoicomonas Bacteria.</title>
        <authorList>
            <person name="Neave M.J."/>
            <person name="Apprill A."/>
            <person name="Voolstra C.R."/>
        </authorList>
    </citation>
    <scope>NUCLEOTIDE SEQUENCE [LARGE SCALE GENOMIC DNA]</scope>
    <source>
        <strain evidence="13 14">DSM 25634</strain>
    </source>
</reference>
<dbReference type="InterPro" id="IPR022805">
    <property type="entry name" value="PEP_COase_bac/pln-type"/>
</dbReference>
<dbReference type="Pfam" id="PF00311">
    <property type="entry name" value="PEPcase"/>
    <property type="match status" value="1"/>
</dbReference>
<sequence>MTDSKANLRRNVNLLGTLLGQTIKEHHGEIFFNRIESIRQLSKAARAGSEVDREVLLDQLKNLSDDDLVPVTRAFSHFLNLANLAEQYDSIAVSHGETFCVPDHFDELMTRLRHQGFSKEQVAESVANLDMELVLTAHPTEVSRRTLIQKHESIFECLSKLESSRLSFRERARIEDRLRQLIAQAWHTYEFRMKRPTPVDEAKGGFATIEHSLWNAVPDFVRAMDERLREHTDIGLPLNAVPVRFSSWMGGDRDGNPFVTAEVTREVLLLSRWMAADLYLRDLKPLIGELSMTECSEELQKKLGDCREPYRVILKQLRERLRETRSWCEFSLVDKPRSSEVLLLQKDLVEPLELCYRSLHEVGLGVIADGPLLDMIRRAHSFGLTLIRLDIRQEASRHTQAVGELTRALGIGDYQSWDEQERQTFLLKELQNPRPMIPAKWQPSEEVAEVIATCRAIASEGQQALGAYVISMAYTPSDVLSVALLLKECGVDFAMPIAPLFETLDALDGASECISSLLSLPWYRGYCHGGQMVMIGYSDSAKDAGWMAAAWAQYRAMEEVTEVCRENNVALTLFHGRGGTIGRGGGPAHAAILSQPPGSMNGNLRVTEQGEMIRFKFGFPDVAINSLMLYASATLEATLLPPPVPEQSWRDMMDQLASDSLQTYRGMVRDETDFVPYFRAVTPEQELAKLPLGSRPAKRKPNGGVESLRAIPWIFAWTQIRLMLPTWLGFGVALNNALEKGQRDTLEEMISQWPFFKARLEMLEMVFMKTDSKLAEYYEDRLVPTGLQHLGESLREQLETSINALLELKGGEELMSNHPQNKQAIALRNPYTDPLNVLQAELLYRVRHSEEGEVCDKLEQALMITVAGIAAGMRNTG</sequence>
<evidence type="ECO:0000256" key="7">
    <source>
        <dbReference type="ARBA" id="ARBA00023239"/>
    </source>
</evidence>
<accession>A0A081NKI5</accession>
<keyword evidence="6 10" id="KW-0460">Magnesium</keyword>
<evidence type="ECO:0000256" key="12">
    <source>
        <dbReference type="PROSITE-ProRule" id="PRU10112"/>
    </source>
</evidence>
<comment type="catalytic activity">
    <reaction evidence="9 10">
        <text>oxaloacetate + phosphate = phosphoenolpyruvate + hydrogencarbonate</text>
        <dbReference type="Rhea" id="RHEA:28370"/>
        <dbReference type="ChEBI" id="CHEBI:16452"/>
        <dbReference type="ChEBI" id="CHEBI:17544"/>
        <dbReference type="ChEBI" id="CHEBI:43474"/>
        <dbReference type="ChEBI" id="CHEBI:58702"/>
        <dbReference type="EC" id="4.1.1.31"/>
    </reaction>
</comment>
<feature type="active site" evidence="10 11">
    <location>
        <position position="138"/>
    </location>
</feature>
<dbReference type="PRINTS" id="PR00150">
    <property type="entry name" value="PEPCARBXLASE"/>
</dbReference>
<evidence type="ECO:0000256" key="6">
    <source>
        <dbReference type="ARBA" id="ARBA00022842"/>
    </source>
</evidence>
<keyword evidence="7 10" id="KW-0456">Lyase</keyword>